<accession>A0A9Q0CLE6</accession>
<evidence type="ECO:0000313" key="16">
    <source>
        <dbReference type="Proteomes" id="UP001151287"/>
    </source>
</evidence>
<sequence length="641" mass="72249">MKKWSGGVVLAFLFGILILRYSLWDSPLAESSLQTILHRNSSDPLLWLEVPEPRAVQEPQNASQVVSIQNLISTLISPRNLSKEEKQILHTWNHLKHLGKSADRLPQGVEAIKEASDAWEKLMVSVEEEKLSMIANNGSGTHKGKEKQCPYSIRQMNASGLGVTDAFSVKIPCGLVQGSSLTFIGTPEGIFGEFKIDLTGTTVPGEPYTPILLHYNVRLGGDKLTEDPVIVQNTWTATDDWGSEERCPLDGEYDDTAKVDDLPVCNPMVGKDERQTYPPKARLNVSRDSLGRKQGNETRKYFPFKRGHLAIAILRVGSEGIHMTVDGKHITSFAFRESLEPWLASEVKITGEIKLLSVIASGLPTSEEVEHVVDLELLKAPPLPVHKTADLVIGVFSNANNFKRRMSIRRTWMQYDAVRSGSVVVRFFVGLHKSQIVNGELWNEAQTYGDVQLMPFVDYYSLITWKTIAISIFGTNVVFAKYIMKTDDDAFVRVDEILESLKRVNSSSELLFGRINYDSEPHRDPDSKWHITPEEYPEEKYPPWAHGPGYIVSRNIAKAICKQHKKGRLKMFKLEDVAMGIWVNEMRKAGTDVQYVSDERILVDGCEMGYILAHYQEPRDMLCLWEKLQTTKRAICCGDIK</sequence>
<dbReference type="SUPFAM" id="SSF49899">
    <property type="entry name" value="Concanavalin A-like lectins/glucanases"/>
    <property type="match status" value="1"/>
</dbReference>
<evidence type="ECO:0000256" key="11">
    <source>
        <dbReference type="ARBA" id="ARBA00023136"/>
    </source>
</evidence>
<feature type="domain" description="Galectin" evidence="14">
    <location>
        <begin position="167"/>
        <end position="361"/>
    </location>
</feature>
<evidence type="ECO:0000256" key="5">
    <source>
        <dbReference type="ARBA" id="ARBA00022676"/>
    </source>
</evidence>
<reference evidence="15" key="1">
    <citation type="journal article" date="2022" name="Cell">
        <title>Repeat-based holocentromeres influence genome architecture and karyotype evolution.</title>
        <authorList>
            <person name="Hofstatter P.G."/>
            <person name="Thangavel G."/>
            <person name="Lux T."/>
            <person name="Neumann P."/>
            <person name="Vondrak T."/>
            <person name="Novak P."/>
            <person name="Zhang M."/>
            <person name="Costa L."/>
            <person name="Castellani M."/>
            <person name="Scott A."/>
            <person name="Toegelov H."/>
            <person name="Fuchs J."/>
            <person name="Mata-Sucre Y."/>
            <person name="Dias Y."/>
            <person name="Vanzela A.L.L."/>
            <person name="Huettel B."/>
            <person name="Almeida C.C.S."/>
            <person name="Simkova H."/>
            <person name="Souza G."/>
            <person name="Pedrosa-Harand A."/>
            <person name="Macas J."/>
            <person name="Mayer K.F.X."/>
            <person name="Houben A."/>
            <person name="Marques A."/>
        </authorList>
    </citation>
    <scope>NUCLEOTIDE SEQUENCE</scope>
    <source>
        <strain evidence="15">RhyBre1mFocal</strain>
    </source>
</reference>
<keyword evidence="6" id="KW-0808">Transferase</keyword>
<dbReference type="InterPro" id="IPR013320">
    <property type="entry name" value="ConA-like_dom_sf"/>
</dbReference>
<evidence type="ECO:0000256" key="12">
    <source>
        <dbReference type="ARBA" id="ARBA00023180"/>
    </source>
</evidence>
<dbReference type="GO" id="GO:1901137">
    <property type="term" value="P:carbohydrate derivative biosynthetic process"/>
    <property type="evidence" value="ECO:0007669"/>
    <property type="project" value="UniProtKB-ARBA"/>
</dbReference>
<dbReference type="FunFam" id="3.90.550.50:FF:000015">
    <property type="entry name" value="Beta-1,3-galactosyltransferase GALT1"/>
    <property type="match status" value="1"/>
</dbReference>
<dbReference type="InterPro" id="IPR002659">
    <property type="entry name" value="Glyco_trans_31"/>
</dbReference>
<evidence type="ECO:0000256" key="4">
    <source>
        <dbReference type="ARBA" id="ARBA00008661"/>
    </source>
</evidence>
<comment type="pathway">
    <text evidence="3">Protein modification; protein glycosylation.</text>
</comment>
<protein>
    <recommendedName>
        <fullName evidence="14">Galectin domain-containing protein</fullName>
    </recommendedName>
</protein>
<name>A0A9Q0CLE6_9POAL</name>
<dbReference type="Proteomes" id="UP001151287">
    <property type="component" value="Unassembled WGS sequence"/>
</dbReference>
<dbReference type="SMART" id="SM00908">
    <property type="entry name" value="Gal-bind_lectin"/>
    <property type="match status" value="1"/>
</dbReference>
<dbReference type="GO" id="GO:0030246">
    <property type="term" value="F:carbohydrate binding"/>
    <property type="evidence" value="ECO:0007669"/>
    <property type="project" value="InterPro"/>
</dbReference>
<organism evidence="15 16">
    <name type="scientific">Rhynchospora breviuscula</name>
    <dbReference type="NCBI Taxonomy" id="2022672"/>
    <lineage>
        <taxon>Eukaryota</taxon>
        <taxon>Viridiplantae</taxon>
        <taxon>Streptophyta</taxon>
        <taxon>Embryophyta</taxon>
        <taxon>Tracheophyta</taxon>
        <taxon>Spermatophyta</taxon>
        <taxon>Magnoliopsida</taxon>
        <taxon>Liliopsida</taxon>
        <taxon>Poales</taxon>
        <taxon>Cyperaceae</taxon>
        <taxon>Cyperoideae</taxon>
        <taxon>Rhynchosporeae</taxon>
        <taxon>Rhynchospora</taxon>
    </lineage>
</organism>
<dbReference type="CDD" id="cd00070">
    <property type="entry name" value="GLECT"/>
    <property type="match status" value="1"/>
</dbReference>
<evidence type="ECO:0000256" key="6">
    <source>
        <dbReference type="ARBA" id="ARBA00022679"/>
    </source>
</evidence>
<dbReference type="PANTHER" id="PTHR11214">
    <property type="entry name" value="BETA-1,3-N-ACETYLGLUCOSAMINYLTRANSFERASE"/>
    <property type="match status" value="1"/>
</dbReference>
<keyword evidence="8" id="KW-0735">Signal-anchor</keyword>
<keyword evidence="12" id="KW-0325">Glycoprotein</keyword>
<comment type="similarity">
    <text evidence="4">Belongs to the glycosyltransferase 31 family.</text>
</comment>
<keyword evidence="7" id="KW-0812">Transmembrane</keyword>
<dbReference type="AlphaFoldDB" id="A0A9Q0CLE6"/>
<dbReference type="Pfam" id="PF01762">
    <property type="entry name" value="Galactosyl_T"/>
    <property type="match status" value="1"/>
</dbReference>
<dbReference type="GO" id="GO:0008378">
    <property type="term" value="F:galactosyltransferase activity"/>
    <property type="evidence" value="ECO:0007669"/>
    <property type="project" value="UniProtKB-ARBA"/>
</dbReference>
<dbReference type="InterPro" id="IPR001079">
    <property type="entry name" value="Galectin_CRD"/>
</dbReference>
<proteinExistence type="inferred from homology"/>
<comment type="caution">
    <text evidence="15">The sequence shown here is derived from an EMBL/GenBank/DDBJ whole genome shotgun (WGS) entry which is preliminary data.</text>
</comment>
<keyword evidence="13" id="KW-0464">Manganese</keyword>
<dbReference type="EMBL" id="JAMQYH010000002">
    <property type="protein sequence ID" value="KAJ1696159.1"/>
    <property type="molecule type" value="Genomic_DNA"/>
</dbReference>
<keyword evidence="10" id="KW-0333">Golgi apparatus</keyword>
<dbReference type="GO" id="GO:0000139">
    <property type="term" value="C:Golgi membrane"/>
    <property type="evidence" value="ECO:0007669"/>
    <property type="project" value="UniProtKB-SubCell"/>
</dbReference>
<comment type="subcellular location">
    <subcellularLocation>
        <location evidence="2">Golgi apparatus membrane</location>
        <topology evidence="2">Single-pass type II membrane protein</topology>
    </subcellularLocation>
</comment>
<evidence type="ECO:0000256" key="10">
    <source>
        <dbReference type="ARBA" id="ARBA00023034"/>
    </source>
</evidence>
<evidence type="ECO:0000256" key="1">
    <source>
        <dbReference type="ARBA" id="ARBA00001936"/>
    </source>
</evidence>
<keyword evidence="9" id="KW-1133">Transmembrane helix</keyword>
<evidence type="ECO:0000256" key="2">
    <source>
        <dbReference type="ARBA" id="ARBA00004323"/>
    </source>
</evidence>
<evidence type="ECO:0000259" key="14">
    <source>
        <dbReference type="PROSITE" id="PS51304"/>
    </source>
</evidence>
<evidence type="ECO:0000256" key="9">
    <source>
        <dbReference type="ARBA" id="ARBA00022989"/>
    </source>
</evidence>
<dbReference type="Pfam" id="PF00337">
    <property type="entry name" value="Gal-bind_lectin"/>
    <property type="match status" value="1"/>
</dbReference>
<evidence type="ECO:0000256" key="13">
    <source>
        <dbReference type="ARBA" id="ARBA00023211"/>
    </source>
</evidence>
<evidence type="ECO:0000313" key="15">
    <source>
        <dbReference type="EMBL" id="KAJ1696159.1"/>
    </source>
</evidence>
<keyword evidence="5" id="KW-0328">Glycosyltransferase</keyword>
<evidence type="ECO:0000256" key="3">
    <source>
        <dbReference type="ARBA" id="ARBA00004922"/>
    </source>
</evidence>
<dbReference type="PANTHER" id="PTHR11214:SF263">
    <property type="entry name" value="BETA-1,3-GALACTOSYLTRANSFERASE GALT1-LIKE"/>
    <property type="match status" value="1"/>
</dbReference>
<dbReference type="PROSITE" id="PS51304">
    <property type="entry name" value="GALECTIN"/>
    <property type="match status" value="1"/>
</dbReference>
<dbReference type="OrthoDB" id="2139606at2759"/>
<comment type="cofactor">
    <cofactor evidence="1">
        <name>Mn(2+)</name>
        <dbReference type="ChEBI" id="CHEBI:29035"/>
    </cofactor>
</comment>
<evidence type="ECO:0000256" key="8">
    <source>
        <dbReference type="ARBA" id="ARBA00022968"/>
    </source>
</evidence>
<keyword evidence="11" id="KW-0472">Membrane</keyword>
<keyword evidence="16" id="KW-1185">Reference proteome</keyword>
<dbReference type="Gene3D" id="2.60.120.200">
    <property type="match status" value="2"/>
</dbReference>
<dbReference type="Gene3D" id="3.90.550.50">
    <property type="match status" value="1"/>
</dbReference>
<gene>
    <name evidence="15" type="ORF">LUZ63_004671</name>
</gene>
<evidence type="ECO:0000256" key="7">
    <source>
        <dbReference type="ARBA" id="ARBA00022692"/>
    </source>
</evidence>